<dbReference type="GO" id="GO:0017046">
    <property type="term" value="F:peptide hormone binding"/>
    <property type="evidence" value="ECO:0007669"/>
    <property type="project" value="TreeGrafter"/>
</dbReference>
<evidence type="ECO:0000256" key="2">
    <source>
        <dbReference type="ARBA" id="ARBA00022692"/>
    </source>
</evidence>
<keyword evidence="5" id="KW-0732">Signal</keyword>
<proteinExistence type="predicted"/>
<feature type="signal peptide" evidence="5">
    <location>
        <begin position="1"/>
        <end position="26"/>
    </location>
</feature>
<dbReference type="AlphaFoldDB" id="A0A0A9VZX6"/>
<dbReference type="PANTHER" id="PTHR44755:SF11">
    <property type="entry name" value="ATRIAL NATRIURETIC PEPTIDE RECEPTOR 3 ISOFORM X1"/>
    <property type="match status" value="1"/>
</dbReference>
<comment type="subcellular location">
    <subcellularLocation>
        <location evidence="1">Membrane</location>
    </subcellularLocation>
</comment>
<name>A0A0A9VZX6_LYGHE</name>
<dbReference type="Gene3D" id="3.40.50.2300">
    <property type="match status" value="1"/>
</dbReference>
<feature type="domain" description="Receptor ligand binding region" evidence="6">
    <location>
        <begin position="55"/>
        <end position="216"/>
    </location>
</feature>
<dbReference type="InterPro" id="IPR001828">
    <property type="entry name" value="ANF_lig-bd_rcpt"/>
</dbReference>
<organism evidence="7">
    <name type="scientific">Lygus hesperus</name>
    <name type="common">Western plant bug</name>
    <dbReference type="NCBI Taxonomy" id="30085"/>
    <lineage>
        <taxon>Eukaryota</taxon>
        <taxon>Metazoa</taxon>
        <taxon>Ecdysozoa</taxon>
        <taxon>Arthropoda</taxon>
        <taxon>Hexapoda</taxon>
        <taxon>Insecta</taxon>
        <taxon>Pterygota</taxon>
        <taxon>Neoptera</taxon>
        <taxon>Paraneoptera</taxon>
        <taxon>Hemiptera</taxon>
        <taxon>Heteroptera</taxon>
        <taxon>Panheteroptera</taxon>
        <taxon>Cimicomorpha</taxon>
        <taxon>Miridae</taxon>
        <taxon>Mirini</taxon>
        <taxon>Lygus</taxon>
    </lineage>
</organism>
<dbReference type="Pfam" id="PF01094">
    <property type="entry name" value="ANF_receptor"/>
    <property type="match status" value="1"/>
</dbReference>
<evidence type="ECO:0000256" key="3">
    <source>
        <dbReference type="ARBA" id="ARBA00022989"/>
    </source>
</evidence>
<evidence type="ECO:0000256" key="5">
    <source>
        <dbReference type="SAM" id="SignalP"/>
    </source>
</evidence>
<evidence type="ECO:0000313" key="7">
    <source>
        <dbReference type="EMBL" id="JAG00721.1"/>
    </source>
</evidence>
<protein>
    <submittedName>
        <fullName evidence="7">Atrial natriuretic peptide receptor 3</fullName>
    </submittedName>
</protein>
<accession>A0A0A9VZX6</accession>
<dbReference type="GO" id="GO:0038023">
    <property type="term" value="F:signaling receptor activity"/>
    <property type="evidence" value="ECO:0007669"/>
    <property type="project" value="TreeGrafter"/>
</dbReference>
<evidence type="ECO:0000256" key="1">
    <source>
        <dbReference type="ARBA" id="ARBA00004370"/>
    </source>
</evidence>
<dbReference type="InterPro" id="IPR052612">
    <property type="entry name" value="ANP_Clearance_Receptor"/>
</dbReference>
<keyword evidence="3" id="KW-1133">Transmembrane helix</keyword>
<keyword evidence="4" id="KW-0472">Membrane</keyword>
<evidence type="ECO:0000259" key="6">
    <source>
        <dbReference type="Pfam" id="PF01094"/>
    </source>
</evidence>
<dbReference type="GO" id="GO:0016020">
    <property type="term" value="C:membrane"/>
    <property type="evidence" value="ECO:0007669"/>
    <property type="project" value="UniProtKB-SubCell"/>
</dbReference>
<gene>
    <name evidence="7" type="primary">NPR3</name>
    <name evidence="7" type="ORF">CM83_20034</name>
</gene>
<dbReference type="PANTHER" id="PTHR44755">
    <property type="entry name" value="NATRIURETIC PEPTIDE RECEPTOR 3-RELATED"/>
    <property type="match status" value="1"/>
</dbReference>
<dbReference type="EMBL" id="GBHO01042883">
    <property type="protein sequence ID" value="JAG00721.1"/>
    <property type="molecule type" value="Transcribed_RNA"/>
</dbReference>
<reference evidence="7" key="1">
    <citation type="journal article" date="2014" name="PLoS ONE">
        <title>Transcriptome-Based Identification of ABC Transporters in the Western Tarnished Plant Bug Lygus hesperus.</title>
        <authorList>
            <person name="Hull J.J."/>
            <person name="Chaney K."/>
            <person name="Geib S.M."/>
            <person name="Fabrick J.A."/>
            <person name="Brent C.S."/>
            <person name="Walsh D."/>
            <person name="Lavine L.C."/>
        </authorList>
    </citation>
    <scope>NUCLEOTIDE SEQUENCE</scope>
</reference>
<dbReference type="SUPFAM" id="SSF53822">
    <property type="entry name" value="Periplasmic binding protein-like I"/>
    <property type="match status" value="1"/>
</dbReference>
<keyword evidence="7" id="KW-0675">Receptor</keyword>
<reference evidence="7" key="2">
    <citation type="submission" date="2014-07" db="EMBL/GenBank/DDBJ databases">
        <authorList>
            <person name="Hull J."/>
        </authorList>
    </citation>
    <scope>NUCLEOTIDE SEQUENCE</scope>
</reference>
<dbReference type="GO" id="GO:0007165">
    <property type="term" value="P:signal transduction"/>
    <property type="evidence" value="ECO:0007669"/>
    <property type="project" value="TreeGrafter"/>
</dbReference>
<sequence>MWRWVQVTTWCLAIFFASTITSRVEPDNIVEAAVILPYELTYVISSQRVKIILEMAIERYQYLLPGKKIVLQYYDDGCKAEDSLKQAFKALDPMSRKCHIMFGPTCEFATAMVGRLLKFFTVPLLTTGALTHDFMKNKTRRDDEFFGVVRLSPSNFITIARSINALNAKFNWTRFVMLYKPDGQQEVSGEGTCKLMMETLVESFKSITTKMVYRAVNMDRLNDTKKILLEEIGVDYSGMRRVTVEMPCLSHSFCSVLVIRNSSSP</sequence>
<dbReference type="InterPro" id="IPR028082">
    <property type="entry name" value="Peripla_BP_I"/>
</dbReference>
<evidence type="ECO:0000256" key="4">
    <source>
        <dbReference type="ARBA" id="ARBA00023136"/>
    </source>
</evidence>
<keyword evidence="2" id="KW-0812">Transmembrane</keyword>
<feature type="chain" id="PRO_5002053611" evidence="5">
    <location>
        <begin position="27"/>
        <end position="265"/>
    </location>
</feature>